<dbReference type="EMBL" id="CP012172">
    <property type="protein sequence ID" value="AKV73319.1"/>
    <property type="molecule type" value="Genomic_DNA"/>
</dbReference>
<reference evidence="1 7" key="1">
    <citation type="journal article" date="2014" name="J. Bacteriol.">
        <title>Role of an Archaeal PitA Transporter in the Copper and Arsenic Resistance of Metallosphaera sedula, an Extreme Thermoacidophile.</title>
        <authorList>
            <person name="McCarthy S."/>
            <person name="Ai C."/>
            <person name="Wheaton G."/>
            <person name="Tevatia R."/>
            <person name="Eckrich V."/>
            <person name="Kelly R."/>
            <person name="Blum P."/>
        </authorList>
    </citation>
    <scope>NUCLEOTIDE SEQUENCE [LARGE SCALE GENOMIC DNA]</scope>
    <source>
        <strain evidence="1 7">CuR1</strain>
    </source>
</reference>
<evidence type="ECO:0000313" key="4">
    <source>
        <dbReference type="EMBL" id="AKV77809.1"/>
    </source>
</evidence>
<name>A0A088E1Y8_9CREN</name>
<dbReference type="EMBL" id="CP012175">
    <property type="protein sequence ID" value="AKV80054.1"/>
    <property type="molecule type" value="Genomic_DNA"/>
</dbReference>
<dbReference type="EMBL" id="CP012176">
    <property type="protein sequence ID" value="AKV82297.1"/>
    <property type="molecule type" value="Genomic_DNA"/>
</dbReference>
<evidence type="ECO:0000313" key="9">
    <source>
        <dbReference type="Proteomes" id="UP000061362"/>
    </source>
</evidence>
<dbReference type="Proteomes" id="UP000056255">
    <property type="component" value="Chromosome"/>
</dbReference>
<organism evidence="1 7">
    <name type="scientific">Metallosphaera sedula</name>
    <dbReference type="NCBI Taxonomy" id="43687"/>
    <lineage>
        <taxon>Archaea</taxon>
        <taxon>Thermoproteota</taxon>
        <taxon>Thermoprotei</taxon>
        <taxon>Sulfolobales</taxon>
        <taxon>Sulfolobaceae</taxon>
        <taxon>Metallosphaera</taxon>
    </lineage>
</organism>
<dbReference type="PATRIC" id="fig|43687.5.peg.145"/>
<dbReference type="Proteomes" id="UP000062475">
    <property type="component" value="Chromosome"/>
</dbReference>
<evidence type="ECO:0000313" key="7">
    <source>
        <dbReference type="Proteomes" id="UP000029084"/>
    </source>
</evidence>
<accession>A0A088E1Y8</accession>
<dbReference type="Proteomes" id="UP000062398">
    <property type="component" value="Chromosome"/>
</dbReference>
<evidence type="ECO:0000313" key="2">
    <source>
        <dbReference type="EMBL" id="AKV73319.1"/>
    </source>
</evidence>
<protein>
    <submittedName>
        <fullName evidence="1">Uncharacterized protein</fullName>
    </submittedName>
</protein>
<evidence type="ECO:0000313" key="5">
    <source>
        <dbReference type="EMBL" id="AKV80054.1"/>
    </source>
</evidence>
<reference evidence="9 10" key="2">
    <citation type="journal article" date="2015" name="Genome Announc.">
        <title>Complete Genome Sequences of Evolved Arsenate-Resistant Metallosphaera sedula Strains.</title>
        <authorList>
            <person name="Ai C."/>
            <person name="McCarthy S."/>
            <person name="Schackwitz W."/>
            <person name="Martin J."/>
            <person name="Lipzen A."/>
            <person name="Blum P."/>
        </authorList>
    </citation>
    <scope>NUCLEOTIDE SEQUENCE [LARGE SCALE GENOMIC DNA]</scope>
    <source>
        <strain evidence="4 10">ARS120-1</strain>
        <strain evidence="5 9">ARS120-2</strain>
        <strain evidence="2 12">ARS50-1</strain>
        <strain evidence="3 11">ARS50-2</strain>
    </source>
</reference>
<evidence type="ECO:0000313" key="11">
    <source>
        <dbReference type="Proteomes" id="UP000062475"/>
    </source>
</evidence>
<dbReference type="Proteomes" id="UP000029084">
    <property type="component" value="Chromosome"/>
</dbReference>
<sequence length="101" mass="11545">MKEMQNIIPLNSIVVPRLKVSKIRDDYYAVLIPAAFNEYVVDKSFIIYLKTKSGIIPLGPKKVSRLNNKNHCIFLPKNFNETWQTLHGKKESVDVILTTVG</sequence>
<dbReference type="Proteomes" id="UP000068832">
    <property type="component" value="Chromosome"/>
</dbReference>
<dbReference type="EMBL" id="CP008822">
    <property type="protein sequence ID" value="AIM26306.1"/>
    <property type="molecule type" value="Genomic_DNA"/>
</dbReference>
<evidence type="ECO:0000313" key="8">
    <source>
        <dbReference type="Proteomes" id="UP000056255"/>
    </source>
</evidence>
<dbReference type="Proteomes" id="UP000061362">
    <property type="component" value="Chromosome"/>
</dbReference>
<dbReference type="EMBL" id="CP012173">
    <property type="protein sequence ID" value="AKV75563.1"/>
    <property type="molecule type" value="Genomic_DNA"/>
</dbReference>
<evidence type="ECO:0000313" key="3">
    <source>
        <dbReference type="EMBL" id="AKV75563.1"/>
    </source>
</evidence>
<evidence type="ECO:0000313" key="12">
    <source>
        <dbReference type="Proteomes" id="UP000068832"/>
    </source>
</evidence>
<evidence type="ECO:0000313" key="6">
    <source>
        <dbReference type="EMBL" id="AKV82297.1"/>
    </source>
</evidence>
<gene>
    <name evidence="1" type="ORF">HA72_0142</name>
    <name evidence="2" type="ORF">MsedA_0148</name>
    <name evidence="3" type="ORF">MsedB_0148</name>
    <name evidence="4" type="ORF">MsedC_0147</name>
    <name evidence="5" type="ORF">MsedD_0148</name>
    <name evidence="6" type="ORF">MsedE_0148</name>
</gene>
<dbReference type="EMBL" id="CP012174">
    <property type="protein sequence ID" value="AKV77809.1"/>
    <property type="molecule type" value="Genomic_DNA"/>
</dbReference>
<dbReference type="GeneID" id="91754580"/>
<proteinExistence type="predicted"/>
<evidence type="ECO:0000313" key="1">
    <source>
        <dbReference type="EMBL" id="AIM26306.1"/>
    </source>
</evidence>
<evidence type="ECO:0000313" key="10">
    <source>
        <dbReference type="Proteomes" id="UP000062398"/>
    </source>
</evidence>
<dbReference type="RefSeq" id="WP_011921287.1">
    <property type="nucleotide sequence ID" value="NZ_AP019770.1"/>
</dbReference>
<dbReference type="AlphaFoldDB" id="A0A088E1Y8"/>
<reference evidence="6 8" key="3">
    <citation type="submission" date="2015-07" db="EMBL/GenBank/DDBJ databases">
        <title>Physiological, transcriptional responses and genome re-sequencing of acid resistant extremely thermoacidophilic Metallosphaera sedula SARC-M1.</title>
        <authorList>
            <person name="Ai C."/>
            <person name="McCarthy S."/>
            <person name="Eckrich V."/>
            <person name="Rudrappa D."/>
            <person name="Qiu G."/>
            <person name="Blum P."/>
        </authorList>
    </citation>
    <scope>NUCLEOTIDE SEQUENCE [LARGE SCALE GENOMIC DNA]</scope>
    <source>
        <strain evidence="6 8">SARC-M1</strain>
    </source>
</reference>